<evidence type="ECO:0000313" key="2">
    <source>
        <dbReference type="Proteomes" id="UP000316621"/>
    </source>
</evidence>
<gene>
    <name evidence="1" type="ORF">C5167_001514</name>
</gene>
<dbReference type="EMBL" id="CM010723">
    <property type="protein sequence ID" value="RZC77345.1"/>
    <property type="molecule type" value="Genomic_DNA"/>
</dbReference>
<name>A0A4Y7KZI0_PAPSO</name>
<dbReference type="Proteomes" id="UP000316621">
    <property type="component" value="Chromosome 9"/>
</dbReference>
<organism evidence="1 2">
    <name type="scientific">Papaver somniferum</name>
    <name type="common">Opium poppy</name>
    <dbReference type="NCBI Taxonomy" id="3469"/>
    <lineage>
        <taxon>Eukaryota</taxon>
        <taxon>Viridiplantae</taxon>
        <taxon>Streptophyta</taxon>
        <taxon>Embryophyta</taxon>
        <taxon>Tracheophyta</taxon>
        <taxon>Spermatophyta</taxon>
        <taxon>Magnoliopsida</taxon>
        <taxon>Ranunculales</taxon>
        <taxon>Papaveraceae</taxon>
        <taxon>Papaveroideae</taxon>
        <taxon>Papaver</taxon>
    </lineage>
</organism>
<dbReference type="AlphaFoldDB" id="A0A4Y7KZI0"/>
<protein>
    <submittedName>
        <fullName evidence="1">Uncharacterized protein</fullName>
    </submittedName>
</protein>
<keyword evidence="2" id="KW-1185">Reference proteome</keyword>
<accession>A0A4Y7KZI0</accession>
<reference evidence="1 2" key="1">
    <citation type="journal article" date="2018" name="Science">
        <title>The opium poppy genome and morphinan production.</title>
        <authorList>
            <person name="Guo L."/>
            <person name="Winzer T."/>
            <person name="Yang X."/>
            <person name="Li Y."/>
            <person name="Ning Z."/>
            <person name="He Z."/>
            <person name="Teodor R."/>
            <person name="Lu Y."/>
            <person name="Bowser T.A."/>
            <person name="Graham I.A."/>
            <person name="Ye K."/>
        </authorList>
    </citation>
    <scope>NUCLEOTIDE SEQUENCE [LARGE SCALE GENOMIC DNA]</scope>
    <source>
        <strain evidence="2">cv. HN1</strain>
        <tissue evidence="1">Leaves</tissue>
    </source>
</reference>
<dbReference type="Gramene" id="RZC77345">
    <property type="protein sequence ID" value="RZC77345"/>
    <property type="gene ID" value="C5167_001514"/>
</dbReference>
<sequence length="73" mass="7792">MSRNNDAGLKAMDHIWCSNVGKVARRQKLKYLAISPTDIVGVVVEGLNEEMGLLPSGKSAVGLVVLGRVAVRC</sequence>
<proteinExistence type="predicted"/>
<evidence type="ECO:0000313" key="1">
    <source>
        <dbReference type="EMBL" id="RZC77345.1"/>
    </source>
</evidence>